<reference evidence="7 8" key="1">
    <citation type="journal article" date="2013" name="Int. J. Syst. Evol. Microbiol.">
        <title>Marinicauda pacifica gen. nov., sp. nov., a prosthecate alphaproteobacterium of the family Hyphomonadaceae isolated from deep seawater.</title>
        <authorList>
            <person name="Zhang X.Y."/>
            <person name="Li G.W."/>
            <person name="Wang C.S."/>
            <person name="Zhang Y.J."/>
            <person name="Xu X.W."/>
            <person name="Li H."/>
            <person name="Liu A."/>
            <person name="Liu C."/>
            <person name="Xie B.B."/>
            <person name="Qin Q.L."/>
            <person name="Xu Z."/>
            <person name="Chen X.L."/>
            <person name="Zhou B.C."/>
            <person name="Zhang Y.Z."/>
        </authorList>
    </citation>
    <scope>NUCLEOTIDE SEQUENCE [LARGE SCALE GENOMIC DNA]</scope>
    <source>
        <strain evidence="7 8">P-1 km-3</strain>
    </source>
</reference>
<protein>
    <recommendedName>
        <fullName evidence="6">NnrU domain-containing protein</fullName>
    </recommendedName>
</protein>
<feature type="transmembrane region" description="Helical" evidence="5">
    <location>
        <begin position="6"/>
        <end position="22"/>
    </location>
</feature>
<feature type="transmembrane region" description="Helical" evidence="5">
    <location>
        <begin position="34"/>
        <end position="56"/>
    </location>
</feature>
<keyword evidence="4 5" id="KW-0472">Membrane</keyword>
<dbReference type="RefSeq" id="WP_135943924.1">
    <property type="nucleotide sequence ID" value="NZ_BMEI01000001.1"/>
</dbReference>
<evidence type="ECO:0000259" key="6">
    <source>
        <dbReference type="Pfam" id="PF07298"/>
    </source>
</evidence>
<name>A0A4S2HF58_9PROT</name>
<comment type="caution">
    <text evidence="7">The sequence shown here is derived from an EMBL/GenBank/DDBJ whole genome shotgun (WGS) entry which is preliminary data.</text>
</comment>
<feature type="transmembrane region" description="Helical" evidence="5">
    <location>
        <begin position="121"/>
        <end position="138"/>
    </location>
</feature>
<proteinExistence type="predicted"/>
<evidence type="ECO:0000256" key="5">
    <source>
        <dbReference type="SAM" id="Phobius"/>
    </source>
</evidence>
<feature type="domain" description="NnrU" evidence="6">
    <location>
        <begin position="3"/>
        <end position="181"/>
    </location>
</feature>
<dbReference type="AlphaFoldDB" id="A0A4S2HF58"/>
<dbReference type="Pfam" id="PF07298">
    <property type="entry name" value="NnrU"/>
    <property type="match status" value="1"/>
</dbReference>
<evidence type="ECO:0000256" key="1">
    <source>
        <dbReference type="ARBA" id="ARBA00004141"/>
    </source>
</evidence>
<dbReference type="Proteomes" id="UP000305451">
    <property type="component" value="Unassembled WGS sequence"/>
</dbReference>
<keyword evidence="2 5" id="KW-0812">Transmembrane</keyword>
<dbReference type="GO" id="GO:0016020">
    <property type="term" value="C:membrane"/>
    <property type="evidence" value="ECO:0007669"/>
    <property type="project" value="UniProtKB-SubCell"/>
</dbReference>
<evidence type="ECO:0000256" key="2">
    <source>
        <dbReference type="ARBA" id="ARBA00022692"/>
    </source>
</evidence>
<keyword evidence="8" id="KW-1185">Reference proteome</keyword>
<sequence>MGVLIVGLVIFLGVHSIRLVGLRDVTARAMGEGLFAVLYSLLSAIGLALIVYGHILSHPSPELWLPPAWTRTVALVLVPASLVLVVAAYLPTHIRSQLRHPMTIGVLLWSAAHLVANGELANIILFGSFAAWAVVTLLEDFIRGGEFENPGRFKADAAAIVIGLALAGLLALFHMQLFGVAVIGFASEVTPPGI</sequence>
<gene>
    <name evidence="7" type="ORF">E5162_05505</name>
</gene>
<evidence type="ECO:0000256" key="3">
    <source>
        <dbReference type="ARBA" id="ARBA00022989"/>
    </source>
</evidence>
<evidence type="ECO:0000313" key="8">
    <source>
        <dbReference type="Proteomes" id="UP000305451"/>
    </source>
</evidence>
<evidence type="ECO:0000256" key="4">
    <source>
        <dbReference type="ARBA" id="ARBA00023136"/>
    </source>
</evidence>
<feature type="transmembrane region" description="Helical" evidence="5">
    <location>
        <begin position="159"/>
        <end position="186"/>
    </location>
</feature>
<accession>A0A4S2HF58</accession>
<keyword evidence="3 5" id="KW-1133">Transmembrane helix</keyword>
<dbReference type="OrthoDB" id="5293641at2"/>
<evidence type="ECO:0000313" key="7">
    <source>
        <dbReference type="EMBL" id="TGY94727.1"/>
    </source>
</evidence>
<organism evidence="7 8">
    <name type="scientific">Marinicauda pacifica</name>
    <dbReference type="NCBI Taxonomy" id="1133559"/>
    <lineage>
        <taxon>Bacteria</taxon>
        <taxon>Pseudomonadati</taxon>
        <taxon>Pseudomonadota</taxon>
        <taxon>Alphaproteobacteria</taxon>
        <taxon>Maricaulales</taxon>
        <taxon>Maricaulaceae</taxon>
        <taxon>Marinicauda</taxon>
    </lineage>
</organism>
<dbReference type="EMBL" id="SRXV01000001">
    <property type="protein sequence ID" value="TGY94727.1"/>
    <property type="molecule type" value="Genomic_DNA"/>
</dbReference>
<comment type="subcellular location">
    <subcellularLocation>
        <location evidence="1">Membrane</location>
        <topology evidence="1">Multi-pass membrane protein</topology>
    </subcellularLocation>
</comment>
<feature type="transmembrane region" description="Helical" evidence="5">
    <location>
        <begin position="68"/>
        <end position="91"/>
    </location>
</feature>
<dbReference type="InterPro" id="IPR009915">
    <property type="entry name" value="NnrU_dom"/>
</dbReference>